<proteinExistence type="predicted"/>
<keyword evidence="3" id="KW-1185">Reference proteome</keyword>
<evidence type="ECO:0000313" key="2">
    <source>
        <dbReference type="EMBL" id="KLO20286.1"/>
    </source>
</evidence>
<reference evidence="2 3" key="1">
    <citation type="submission" date="2015-04" db="EMBL/GenBank/DDBJ databases">
        <title>Complete genome sequence of Schizopora paradoxa KUC8140, a cosmopolitan wood degrader in East Asia.</title>
        <authorList>
            <consortium name="DOE Joint Genome Institute"/>
            <person name="Min B."/>
            <person name="Park H."/>
            <person name="Jang Y."/>
            <person name="Kim J.-J."/>
            <person name="Kim K.H."/>
            <person name="Pangilinan J."/>
            <person name="Lipzen A."/>
            <person name="Riley R."/>
            <person name="Grigoriev I.V."/>
            <person name="Spatafora J.W."/>
            <person name="Choi I.-G."/>
        </authorList>
    </citation>
    <scope>NUCLEOTIDE SEQUENCE [LARGE SCALE GENOMIC DNA]</scope>
    <source>
        <strain evidence="2 3">KUC8140</strain>
    </source>
</reference>
<protein>
    <submittedName>
        <fullName evidence="2">Uncharacterized protein</fullName>
    </submittedName>
</protein>
<dbReference type="AlphaFoldDB" id="A0A0H2ST22"/>
<keyword evidence="1" id="KW-0472">Membrane</keyword>
<evidence type="ECO:0000256" key="1">
    <source>
        <dbReference type="SAM" id="Phobius"/>
    </source>
</evidence>
<organism evidence="2 3">
    <name type="scientific">Schizopora paradoxa</name>
    <dbReference type="NCBI Taxonomy" id="27342"/>
    <lineage>
        <taxon>Eukaryota</taxon>
        <taxon>Fungi</taxon>
        <taxon>Dikarya</taxon>
        <taxon>Basidiomycota</taxon>
        <taxon>Agaricomycotina</taxon>
        <taxon>Agaricomycetes</taxon>
        <taxon>Hymenochaetales</taxon>
        <taxon>Schizoporaceae</taxon>
        <taxon>Schizopora</taxon>
    </lineage>
</organism>
<gene>
    <name evidence="2" type="ORF">SCHPADRAFT_864278</name>
</gene>
<dbReference type="Proteomes" id="UP000053477">
    <property type="component" value="Unassembled WGS sequence"/>
</dbReference>
<keyword evidence="1" id="KW-0812">Transmembrane</keyword>
<keyword evidence="1" id="KW-1133">Transmembrane helix</keyword>
<evidence type="ECO:0000313" key="3">
    <source>
        <dbReference type="Proteomes" id="UP000053477"/>
    </source>
</evidence>
<feature type="transmembrane region" description="Helical" evidence="1">
    <location>
        <begin position="12"/>
        <end position="35"/>
    </location>
</feature>
<name>A0A0H2ST22_9AGAM</name>
<accession>A0A0H2ST22</accession>
<feature type="transmembrane region" description="Helical" evidence="1">
    <location>
        <begin position="201"/>
        <end position="228"/>
    </location>
</feature>
<dbReference type="OrthoDB" id="2575000at2759"/>
<feature type="transmembrane region" description="Helical" evidence="1">
    <location>
        <begin position="116"/>
        <end position="137"/>
    </location>
</feature>
<feature type="transmembrane region" description="Helical" evidence="1">
    <location>
        <begin position="158"/>
        <end position="181"/>
    </location>
</feature>
<sequence length="237" mass="24593">MIAGLSKAVTLYLAPLLSLTALLLSLFAFISPVLVFSNQVSLLSVTPSTSLTQPGGSSKVDGPTVRLGALGSCSRPNNDSPLNCTSAVLNPVYDLSVLPNNAPNLLLSAPTSATPAFIAISLVLSTFFVLLFSLLSFRSKLPGKMGAVFDKPAIHSGVAWFGVFGFMTGLTSFLILRIWFGKSVDDFNIALLQSGSDAPDLVASVGSGFTLAWVAYAFLAVPIVASLAKLHVAAGGK</sequence>
<dbReference type="InParanoid" id="A0A0H2ST22"/>
<dbReference type="EMBL" id="KQ085883">
    <property type="protein sequence ID" value="KLO20286.1"/>
    <property type="molecule type" value="Genomic_DNA"/>
</dbReference>